<protein>
    <submittedName>
        <fullName evidence="4">Opine dehydrogenase</fullName>
        <ecNumber evidence="4">1.5.1.28</ecNumber>
    </submittedName>
</protein>
<evidence type="ECO:0000313" key="4">
    <source>
        <dbReference type="EMBL" id="ODM03432.1"/>
    </source>
</evidence>
<gene>
    <name evidence="4" type="primary">odh</name>
    <name evidence="4" type="ORF">BEI61_04228</name>
</gene>
<dbReference type="Gene3D" id="3.40.50.720">
    <property type="entry name" value="NAD(P)-binding Rossmann-like Domain"/>
    <property type="match status" value="1"/>
</dbReference>
<dbReference type="Gene3D" id="1.10.1040.10">
    <property type="entry name" value="N-(1-d-carboxylethyl)-l-norvaline Dehydrogenase, domain 2"/>
    <property type="match status" value="1"/>
</dbReference>
<dbReference type="Pfam" id="PF01210">
    <property type="entry name" value="NAD_Gly3P_dh_N"/>
    <property type="match status" value="1"/>
</dbReference>
<evidence type="ECO:0000313" key="5">
    <source>
        <dbReference type="Proteomes" id="UP000094067"/>
    </source>
</evidence>
<sequence>MAVKVAVLGGGNGGHAAAADLSNRGFCVHMYEDARFAGNIKKVFDTHEITMTGAAGNATVKIDMVTSDLQEAIQDVEFIFVAVPAFAHDVYARALAELVHPGQTVMVMPGTFDSLIFWKEFRKKGLEDVVVAETNTLPYATRLQGPGSTLIMSLFNPLKVGVMPACRTQETLEKLRTFYPSLEAVESVIACGLSSLNPIIHVPGCILNAGRIEYAKGEFYFYTEGFTPCVARTTEAIDKERIALLDSFGYASDIVAHGVGGSIVTDDIGEAIASDPNFAKIKGPADTNSRYYAEDIPYGLAPWAKLARAMNVDVPVIESMITIGSALLGYDCWEKGHSLQDLGIEGMTKEELKEYLETGK</sequence>
<keyword evidence="1 4" id="KW-0560">Oxidoreductase</keyword>
<dbReference type="GO" id="GO:0046168">
    <property type="term" value="P:glycerol-3-phosphate catabolic process"/>
    <property type="evidence" value="ECO:0007669"/>
    <property type="project" value="InterPro"/>
</dbReference>
<dbReference type="RefSeq" id="WP_069154771.1">
    <property type="nucleotide sequence ID" value="NZ_DAWDRA010000227.1"/>
</dbReference>
<dbReference type="AlphaFoldDB" id="A0A1E3A3S2"/>
<evidence type="ECO:0000256" key="1">
    <source>
        <dbReference type="ARBA" id="ARBA00023002"/>
    </source>
</evidence>
<dbReference type="InterPro" id="IPR013328">
    <property type="entry name" value="6PGD_dom2"/>
</dbReference>
<dbReference type="EC" id="1.5.1.28" evidence="4"/>
<dbReference type="EMBL" id="MCGH01000003">
    <property type="protein sequence ID" value="ODM03432.1"/>
    <property type="molecule type" value="Genomic_DNA"/>
</dbReference>
<dbReference type="GO" id="GO:0051287">
    <property type="term" value="F:NAD binding"/>
    <property type="evidence" value="ECO:0007669"/>
    <property type="project" value="InterPro"/>
</dbReference>
<proteinExistence type="predicted"/>
<dbReference type="SUPFAM" id="SSF48179">
    <property type="entry name" value="6-phosphogluconate dehydrogenase C-terminal domain-like"/>
    <property type="match status" value="1"/>
</dbReference>
<dbReference type="Pfam" id="PF02317">
    <property type="entry name" value="Octopine_DH"/>
    <property type="match status" value="1"/>
</dbReference>
<feature type="domain" description="Glycerol-3-phosphate dehydrogenase NAD-dependent N-terminal" evidence="2">
    <location>
        <begin position="4"/>
        <end position="107"/>
    </location>
</feature>
<evidence type="ECO:0000259" key="2">
    <source>
        <dbReference type="Pfam" id="PF01210"/>
    </source>
</evidence>
<comment type="caution">
    <text evidence="4">The sequence shown here is derived from an EMBL/GenBank/DDBJ whole genome shotgun (WGS) entry which is preliminary data.</text>
</comment>
<name>A0A1E3A3S2_9FIRM</name>
<dbReference type="PANTHER" id="PTHR38015:SF1">
    <property type="entry name" value="OPINE DEHYDROGENASE DOMAIN-CONTAINING PROTEIN"/>
    <property type="match status" value="1"/>
</dbReference>
<dbReference type="Proteomes" id="UP000094067">
    <property type="component" value="Unassembled WGS sequence"/>
</dbReference>
<accession>A0A1E3A3S2</accession>
<dbReference type="InterPro" id="IPR011128">
    <property type="entry name" value="G3P_DH_NAD-dep_N"/>
</dbReference>
<dbReference type="GO" id="GO:0047129">
    <property type="term" value="F:opine dehydrogenase activity"/>
    <property type="evidence" value="ECO:0007669"/>
    <property type="project" value="UniProtKB-EC"/>
</dbReference>
<dbReference type="InterPro" id="IPR051729">
    <property type="entry name" value="Opine/Lysopine_DH"/>
</dbReference>
<dbReference type="InterPro" id="IPR003421">
    <property type="entry name" value="Opine_DH"/>
</dbReference>
<dbReference type="GO" id="GO:0016616">
    <property type="term" value="F:oxidoreductase activity, acting on the CH-OH group of donors, NAD or NADP as acceptor"/>
    <property type="evidence" value="ECO:0007669"/>
    <property type="project" value="InterPro"/>
</dbReference>
<organism evidence="4 5">
    <name type="scientific">Eisenbergiella tayi</name>
    <dbReference type="NCBI Taxonomy" id="1432052"/>
    <lineage>
        <taxon>Bacteria</taxon>
        <taxon>Bacillati</taxon>
        <taxon>Bacillota</taxon>
        <taxon>Clostridia</taxon>
        <taxon>Lachnospirales</taxon>
        <taxon>Lachnospiraceae</taxon>
        <taxon>Eisenbergiella</taxon>
    </lineage>
</organism>
<reference evidence="4 5" key="1">
    <citation type="submission" date="2016-07" db="EMBL/GenBank/DDBJ databases">
        <title>Characterization of isolates of Eisenbergiella tayi derived from blood cultures, using whole genome sequencing.</title>
        <authorList>
            <person name="Burdz T."/>
            <person name="Wiebe D."/>
            <person name="Huynh C."/>
            <person name="Bernard K."/>
        </authorList>
    </citation>
    <scope>NUCLEOTIDE SEQUENCE [LARGE SCALE GENOMIC DNA]</scope>
    <source>
        <strain evidence="4 5">NML 110608</strain>
    </source>
</reference>
<evidence type="ECO:0000259" key="3">
    <source>
        <dbReference type="Pfam" id="PF02317"/>
    </source>
</evidence>
<dbReference type="PATRIC" id="fig|1432052.4.peg.4688"/>
<dbReference type="InterPro" id="IPR036291">
    <property type="entry name" value="NAD(P)-bd_dom_sf"/>
</dbReference>
<feature type="domain" description="Opine dehydrogenase" evidence="3">
    <location>
        <begin position="185"/>
        <end position="327"/>
    </location>
</feature>
<dbReference type="InterPro" id="IPR008927">
    <property type="entry name" value="6-PGluconate_DH-like_C_sf"/>
</dbReference>
<dbReference type="PANTHER" id="PTHR38015">
    <property type="entry name" value="BLR6086 PROTEIN"/>
    <property type="match status" value="1"/>
</dbReference>
<dbReference type="SUPFAM" id="SSF51735">
    <property type="entry name" value="NAD(P)-binding Rossmann-fold domains"/>
    <property type="match status" value="1"/>
</dbReference>